<accession>A0A9P5XRR0</accession>
<reference evidence="2" key="1">
    <citation type="submission" date="2020-11" db="EMBL/GenBank/DDBJ databases">
        <authorList>
            <consortium name="DOE Joint Genome Institute"/>
            <person name="Ahrendt S."/>
            <person name="Riley R."/>
            <person name="Andreopoulos W."/>
            <person name="Labutti K."/>
            <person name="Pangilinan J."/>
            <person name="Ruiz-Duenas F.J."/>
            <person name="Barrasa J.M."/>
            <person name="Sanchez-Garcia M."/>
            <person name="Camarero S."/>
            <person name="Miyauchi S."/>
            <person name="Serrano A."/>
            <person name="Linde D."/>
            <person name="Babiker R."/>
            <person name="Drula E."/>
            <person name="Ayuso-Fernandez I."/>
            <person name="Pacheco R."/>
            <person name="Padilla G."/>
            <person name="Ferreira P."/>
            <person name="Barriuso J."/>
            <person name="Kellner H."/>
            <person name="Castanera R."/>
            <person name="Alfaro M."/>
            <person name="Ramirez L."/>
            <person name="Pisabarro A.G."/>
            <person name="Kuo A."/>
            <person name="Tritt A."/>
            <person name="Lipzen A."/>
            <person name="He G."/>
            <person name="Yan M."/>
            <person name="Ng V."/>
            <person name="Cullen D."/>
            <person name="Martin F."/>
            <person name="Rosso M.-N."/>
            <person name="Henrissat B."/>
            <person name="Hibbett D."/>
            <person name="Martinez A.T."/>
            <person name="Grigoriev I.V."/>
        </authorList>
    </citation>
    <scope>NUCLEOTIDE SEQUENCE</scope>
    <source>
        <strain evidence="2">MF-IS2</strain>
    </source>
</reference>
<name>A0A9P5XRR0_9AGAR</name>
<dbReference type="AlphaFoldDB" id="A0A9P5XRR0"/>
<keyword evidence="3" id="KW-1185">Reference proteome</keyword>
<dbReference type="Proteomes" id="UP000807342">
    <property type="component" value="Unassembled WGS sequence"/>
</dbReference>
<sequence>MSHRSKSSAKLDSSQSEPLSYKRTKRLRIESDEDEDGYEQHQERRTSYNESYTRGGAGSNSPDPVVATKKPRLLARGSVDDEQSDSDAVARVYDDPDHDEYDGYDAEPERQREASYDEYEGRRGGKRSSPAPSSPPQMESSPLLQPQPPLHPPAGLTAESSSYVAPATGGRVRRMSLKAKYMSSQGPAASTPTIGAKGKGKQKAQRPVGGGG</sequence>
<evidence type="ECO:0000313" key="2">
    <source>
        <dbReference type="EMBL" id="KAF9454490.1"/>
    </source>
</evidence>
<feature type="compositionally biased region" description="Basic and acidic residues" evidence="1">
    <location>
        <begin position="38"/>
        <end position="47"/>
    </location>
</feature>
<organism evidence="2 3">
    <name type="scientific">Macrolepiota fuliginosa MF-IS2</name>
    <dbReference type="NCBI Taxonomy" id="1400762"/>
    <lineage>
        <taxon>Eukaryota</taxon>
        <taxon>Fungi</taxon>
        <taxon>Dikarya</taxon>
        <taxon>Basidiomycota</taxon>
        <taxon>Agaricomycotina</taxon>
        <taxon>Agaricomycetes</taxon>
        <taxon>Agaricomycetidae</taxon>
        <taxon>Agaricales</taxon>
        <taxon>Agaricineae</taxon>
        <taxon>Agaricaceae</taxon>
        <taxon>Macrolepiota</taxon>
    </lineage>
</organism>
<protein>
    <submittedName>
        <fullName evidence="2">Uncharacterized protein</fullName>
    </submittedName>
</protein>
<proteinExistence type="predicted"/>
<gene>
    <name evidence="2" type="ORF">P691DRAFT_307477</name>
</gene>
<dbReference type="EMBL" id="MU151053">
    <property type="protein sequence ID" value="KAF9454490.1"/>
    <property type="molecule type" value="Genomic_DNA"/>
</dbReference>
<feature type="compositionally biased region" description="Low complexity" evidence="1">
    <location>
        <begin position="128"/>
        <end position="144"/>
    </location>
</feature>
<feature type="region of interest" description="Disordered" evidence="1">
    <location>
        <begin position="1"/>
        <end position="212"/>
    </location>
</feature>
<feature type="compositionally biased region" description="Acidic residues" evidence="1">
    <location>
        <begin position="96"/>
        <end position="106"/>
    </location>
</feature>
<evidence type="ECO:0000313" key="3">
    <source>
        <dbReference type="Proteomes" id="UP000807342"/>
    </source>
</evidence>
<comment type="caution">
    <text evidence="2">The sequence shown here is derived from an EMBL/GenBank/DDBJ whole genome shotgun (WGS) entry which is preliminary data.</text>
</comment>
<feature type="compositionally biased region" description="Basic and acidic residues" evidence="1">
    <location>
        <begin position="107"/>
        <end position="123"/>
    </location>
</feature>
<feature type="compositionally biased region" description="Polar residues" evidence="1">
    <location>
        <begin position="182"/>
        <end position="193"/>
    </location>
</feature>
<evidence type="ECO:0000256" key="1">
    <source>
        <dbReference type="SAM" id="MobiDB-lite"/>
    </source>
</evidence>